<gene>
    <name evidence="10" type="ORF">IDJ76_09835</name>
</gene>
<evidence type="ECO:0000256" key="4">
    <source>
        <dbReference type="ARBA" id="ARBA00022729"/>
    </source>
</evidence>
<keyword evidence="6" id="KW-0326">Glycosidase</keyword>
<accession>A0A926S1T1</accession>
<dbReference type="Gene3D" id="2.60.40.1180">
    <property type="entry name" value="Golgi alpha-mannosidase II"/>
    <property type="match status" value="1"/>
</dbReference>
<keyword evidence="5" id="KW-0378">Hydrolase</keyword>
<reference evidence="10" key="1">
    <citation type="submission" date="2020-09" db="EMBL/GenBank/DDBJ databases">
        <title>Novel species of Mucilaginibacter isolated from a glacier on the Tibetan Plateau.</title>
        <authorList>
            <person name="Liu Q."/>
            <person name="Xin Y.-H."/>
        </authorList>
    </citation>
    <scope>NUCLEOTIDE SEQUENCE</scope>
    <source>
        <strain evidence="10">ZB1P21</strain>
    </source>
</reference>
<keyword evidence="11" id="KW-1185">Reference proteome</keyword>
<evidence type="ECO:0000256" key="3">
    <source>
        <dbReference type="ARBA" id="ARBA00012662"/>
    </source>
</evidence>
<dbReference type="InterPro" id="IPR057739">
    <property type="entry name" value="Glyco_hydro_29_N"/>
</dbReference>
<dbReference type="EMBL" id="JACWMX010000003">
    <property type="protein sequence ID" value="MBD1393398.1"/>
    <property type="molecule type" value="Genomic_DNA"/>
</dbReference>
<evidence type="ECO:0000259" key="8">
    <source>
        <dbReference type="Pfam" id="PF01120"/>
    </source>
</evidence>
<dbReference type="SMART" id="SM00812">
    <property type="entry name" value="Alpha_L_fucos"/>
    <property type="match status" value="1"/>
</dbReference>
<dbReference type="InterPro" id="IPR000933">
    <property type="entry name" value="Glyco_hydro_29"/>
</dbReference>
<evidence type="ECO:0000256" key="2">
    <source>
        <dbReference type="ARBA" id="ARBA00007951"/>
    </source>
</evidence>
<comment type="similarity">
    <text evidence="2">Belongs to the glycosyl hydrolase 29 family.</text>
</comment>
<dbReference type="GO" id="GO:0016139">
    <property type="term" value="P:glycoside catabolic process"/>
    <property type="evidence" value="ECO:0007669"/>
    <property type="project" value="TreeGrafter"/>
</dbReference>
<dbReference type="Gene3D" id="3.20.20.80">
    <property type="entry name" value="Glycosidases"/>
    <property type="match status" value="1"/>
</dbReference>
<evidence type="ECO:0000313" key="10">
    <source>
        <dbReference type="EMBL" id="MBD1393398.1"/>
    </source>
</evidence>
<feature type="domain" description="Glycoside hydrolase family 29 N-terminal" evidence="8">
    <location>
        <begin position="23"/>
        <end position="385"/>
    </location>
</feature>
<proteinExistence type="inferred from homology"/>
<evidence type="ECO:0000259" key="9">
    <source>
        <dbReference type="Pfam" id="PF16757"/>
    </source>
</evidence>
<evidence type="ECO:0000313" key="11">
    <source>
        <dbReference type="Proteomes" id="UP000619078"/>
    </source>
</evidence>
<dbReference type="Pfam" id="PF01120">
    <property type="entry name" value="Alpha_L_fucos"/>
    <property type="match status" value="1"/>
</dbReference>
<feature type="signal peptide" evidence="7">
    <location>
        <begin position="1"/>
        <end position="24"/>
    </location>
</feature>
<dbReference type="InterPro" id="IPR017853">
    <property type="entry name" value="GH"/>
</dbReference>
<dbReference type="InterPro" id="IPR016286">
    <property type="entry name" value="FUC_metazoa-typ"/>
</dbReference>
<evidence type="ECO:0000256" key="6">
    <source>
        <dbReference type="ARBA" id="ARBA00023295"/>
    </source>
</evidence>
<dbReference type="GO" id="GO:0004560">
    <property type="term" value="F:alpha-L-fucosidase activity"/>
    <property type="evidence" value="ECO:0007669"/>
    <property type="project" value="InterPro"/>
</dbReference>
<dbReference type="GO" id="GO:0006004">
    <property type="term" value="P:fucose metabolic process"/>
    <property type="evidence" value="ECO:0007669"/>
    <property type="project" value="InterPro"/>
</dbReference>
<dbReference type="InterPro" id="IPR013780">
    <property type="entry name" value="Glyco_hydro_b"/>
</dbReference>
<dbReference type="InterPro" id="IPR031919">
    <property type="entry name" value="Fucosidase_C"/>
</dbReference>
<dbReference type="AlphaFoldDB" id="A0A926S1T1"/>
<evidence type="ECO:0000256" key="5">
    <source>
        <dbReference type="ARBA" id="ARBA00022801"/>
    </source>
</evidence>
<evidence type="ECO:0000256" key="7">
    <source>
        <dbReference type="SAM" id="SignalP"/>
    </source>
</evidence>
<dbReference type="PIRSF" id="PIRSF001092">
    <property type="entry name" value="Alpha-L-fucosidase"/>
    <property type="match status" value="1"/>
</dbReference>
<comment type="function">
    <text evidence="1">Alpha-L-fucosidase is responsible for hydrolyzing the alpha-1,6-linked fucose joined to the reducing-end N-acetylglucosamine of the carbohydrate moieties of glycoproteins.</text>
</comment>
<dbReference type="EC" id="3.2.1.51" evidence="3"/>
<feature type="domain" description="Alpha-L-fucosidase C-terminal" evidence="9">
    <location>
        <begin position="424"/>
        <end position="492"/>
    </location>
</feature>
<feature type="chain" id="PRO_5036865203" description="alpha-L-fucosidase" evidence="7">
    <location>
        <begin position="25"/>
        <end position="505"/>
    </location>
</feature>
<sequence>MSAKKILQGFITAALVCSAYAVQAQGLQINKGPFKPTDESLKEYKYPEWFRDAKFGIWAHWGPQAVPRQGDWYARNMYEENSRQNKYHVAHYGTPSKFGYKDLIPLWKAEKWDPEKLMALYKRAGAKYFVSMGSHHDNFFLWDSKIHKWNSVNMGPHKDVVGIWQKAAKKNGLKFGVSEHLAASYTWYQSSHRADTTGPYKGIPYDGANPQYADLYHTKAAPGDNAWLTTNPEWMKEWYADVKELVDTYHPDLLYSDSKLPFDAVGRSMLANYYNGDINHNGGKLTAVYACKEASDGKWAQDVERGVLDSISPYPWQTDTSIGDWFYQTGQKYRTGTEVIQMLLDIVSKNGNLLINVVQTPEGDLEPDVLAIVEQIAAWIPANGEGIYGTRPWKIYGEGPSTIKTNQTKGYFGGLSDTHTYQPTDIRFTTKGNNLYAFCMDVPAEAIRITSLGKKSKVNSKTIKSVQLLGSSQKLQWKQENDMLVITKPANMPAWTVLGLKIALD</sequence>
<evidence type="ECO:0000256" key="1">
    <source>
        <dbReference type="ARBA" id="ARBA00004071"/>
    </source>
</evidence>
<comment type="caution">
    <text evidence="10">The sequence shown here is derived from an EMBL/GenBank/DDBJ whole genome shotgun (WGS) entry which is preliminary data.</text>
</comment>
<dbReference type="GO" id="GO:0005764">
    <property type="term" value="C:lysosome"/>
    <property type="evidence" value="ECO:0007669"/>
    <property type="project" value="TreeGrafter"/>
</dbReference>
<protein>
    <recommendedName>
        <fullName evidence="3">alpha-L-fucosidase</fullName>
        <ecNumber evidence="3">3.2.1.51</ecNumber>
    </recommendedName>
</protein>
<dbReference type="RefSeq" id="WP_191163124.1">
    <property type="nucleotide sequence ID" value="NZ_JACWMX010000003.1"/>
</dbReference>
<dbReference type="PANTHER" id="PTHR10030">
    <property type="entry name" value="ALPHA-L-FUCOSIDASE"/>
    <property type="match status" value="1"/>
</dbReference>
<name>A0A926S1T1_9SPHI</name>
<organism evidence="10 11">
    <name type="scientific">Mucilaginibacter glaciei</name>
    <dbReference type="NCBI Taxonomy" id="2772109"/>
    <lineage>
        <taxon>Bacteria</taxon>
        <taxon>Pseudomonadati</taxon>
        <taxon>Bacteroidota</taxon>
        <taxon>Sphingobacteriia</taxon>
        <taxon>Sphingobacteriales</taxon>
        <taxon>Sphingobacteriaceae</taxon>
        <taxon>Mucilaginibacter</taxon>
    </lineage>
</organism>
<dbReference type="Proteomes" id="UP000619078">
    <property type="component" value="Unassembled WGS sequence"/>
</dbReference>
<dbReference type="Pfam" id="PF16757">
    <property type="entry name" value="Fucosidase_C"/>
    <property type="match status" value="1"/>
</dbReference>
<dbReference type="SUPFAM" id="SSF51445">
    <property type="entry name" value="(Trans)glycosidases"/>
    <property type="match status" value="1"/>
</dbReference>
<keyword evidence="4 7" id="KW-0732">Signal</keyword>
<dbReference type="PANTHER" id="PTHR10030:SF37">
    <property type="entry name" value="ALPHA-L-FUCOSIDASE-RELATED"/>
    <property type="match status" value="1"/>
</dbReference>